<evidence type="ECO:0000313" key="6">
    <source>
        <dbReference type="Proteomes" id="UP000645257"/>
    </source>
</evidence>
<keyword evidence="2" id="KW-0812">Transmembrane</keyword>
<dbReference type="InterPro" id="IPR058634">
    <property type="entry name" value="AaeA-lik-b-barrel"/>
</dbReference>
<dbReference type="Proteomes" id="UP000645257">
    <property type="component" value="Unassembled WGS sequence"/>
</dbReference>
<evidence type="ECO:0000256" key="2">
    <source>
        <dbReference type="SAM" id="Phobius"/>
    </source>
</evidence>
<dbReference type="Pfam" id="PF25963">
    <property type="entry name" value="Beta-barrel_AAEA"/>
    <property type="match status" value="1"/>
</dbReference>
<keyword evidence="2" id="KW-1133">Transmembrane helix</keyword>
<evidence type="ECO:0000259" key="3">
    <source>
        <dbReference type="Pfam" id="PF25885"/>
    </source>
</evidence>
<dbReference type="SUPFAM" id="SSF111369">
    <property type="entry name" value="HlyD-like secretion proteins"/>
    <property type="match status" value="1"/>
</dbReference>
<accession>A0A918P5W5</accession>
<dbReference type="RefSeq" id="WP_215796518.1">
    <property type="nucleotide sequence ID" value="NZ_BMYX01000018.1"/>
</dbReference>
<dbReference type="AlphaFoldDB" id="A0A918P5W5"/>
<feature type="domain" description="Multidrug export protein EmrA/FarA alpha-helical hairpin" evidence="3">
    <location>
        <begin position="96"/>
        <end position="214"/>
    </location>
</feature>
<reference evidence="5" key="2">
    <citation type="submission" date="2020-09" db="EMBL/GenBank/DDBJ databases">
        <authorList>
            <person name="Sun Q."/>
            <person name="Kim S."/>
        </authorList>
    </citation>
    <scope>NUCLEOTIDE SEQUENCE</scope>
    <source>
        <strain evidence="5">KCTC 32182</strain>
    </source>
</reference>
<feature type="domain" description="p-hydroxybenzoic acid efflux pump subunit AaeA-like beta-barrel" evidence="4">
    <location>
        <begin position="252"/>
        <end position="329"/>
    </location>
</feature>
<dbReference type="Pfam" id="PF25885">
    <property type="entry name" value="HH_EMRA"/>
    <property type="match status" value="1"/>
</dbReference>
<comment type="subcellular location">
    <subcellularLocation>
        <location evidence="1">Cell envelope</location>
    </subcellularLocation>
</comment>
<evidence type="ECO:0000259" key="4">
    <source>
        <dbReference type="Pfam" id="PF25963"/>
    </source>
</evidence>
<organism evidence="5 6">
    <name type="scientific">Paludibacterium paludis</name>
    <dbReference type="NCBI Taxonomy" id="1225769"/>
    <lineage>
        <taxon>Bacteria</taxon>
        <taxon>Pseudomonadati</taxon>
        <taxon>Pseudomonadota</taxon>
        <taxon>Betaproteobacteria</taxon>
        <taxon>Neisseriales</taxon>
        <taxon>Chromobacteriaceae</taxon>
        <taxon>Paludibacterium</taxon>
    </lineage>
</organism>
<dbReference type="GO" id="GO:0030313">
    <property type="term" value="C:cell envelope"/>
    <property type="evidence" value="ECO:0007669"/>
    <property type="project" value="UniProtKB-SubCell"/>
</dbReference>
<dbReference type="GO" id="GO:0055085">
    <property type="term" value="P:transmembrane transport"/>
    <property type="evidence" value="ECO:0007669"/>
    <property type="project" value="InterPro"/>
</dbReference>
<proteinExistence type="predicted"/>
<keyword evidence="2" id="KW-0472">Membrane</keyword>
<gene>
    <name evidence="5" type="ORF">GCM10011289_29000</name>
</gene>
<dbReference type="EMBL" id="BMYX01000018">
    <property type="protein sequence ID" value="GGY23399.1"/>
    <property type="molecule type" value="Genomic_DNA"/>
</dbReference>
<dbReference type="PANTHER" id="PTHR30386">
    <property type="entry name" value="MEMBRANE FUSION SUBUNIT OF EMRAB-TOLC MULTIDRUG EFFLUX PUMP"/>
    <property type="match status" value="1"/>
</dbReference>
<evidence type="ECO:0000313" key="5">
    <source>
        <dbReference type="EMBL" id="GGY23399.1"/>
    </source>
</evidence>
<keyword evidence="6" id="KW-1185">Reference proteome</keyword>
<reference evidence="5" key="1">
    <citation type="journal article" date="2014" name="Int. J. Syst. Evol. Microbiol.">
        <title>Complete genome sequence of Corynebacterium casei LMG S-19264T (=DSM 44701T), isolated from a smear-ripened cheese.</title>
        <authorList>
            <consortium name="US DOE Joint Genome Institute (JGI-PGF)"/>
            <person name="Walter F."/>
            <person name="Albersmeier A."/>
            <person name="Kalinowski J."/>
            <person name="Ruckert C."/>
        </authorList>
    </citation>
    <scope>NUCLEOTIDE SEQUENCE</scope>
    <source>
        <strain evidence="5">KCTC 32182</strain>
    </source>
</reference>
<dbReference type="Gene3D" id="2.40.30.170">
    <property type="match status" value="1"/>
</dbReference>
<dbReference type="InterPro" id="IPR050739">
    <property type="entry name" value="MFP"/>
</dbReference>
<name>A0A918P5W5_9NEIS</name>
<evidence type="ECO:0000256" key="1">
    <source>
        <dbReference type="ARBA" id="ARBA00004196"/>
    </source>
</evidence>
<sequence>MNSTPATTPPPVPSGRPRLRLPGLLAGASLAVAAVAWGAWYGLSGRWRVSTDNAYVQGNIVQITPQTRGTVVAVGADNGDFVRAGDVLLRFDPSESRLALAAAEANLASVVRKVRGLYSDAGSARAEMAARQVAVDKASADFERRKGLAASGAIPVEELAHARDDLRLARTERDAVRKRFQTRQSLVDDTMLVSHPDVIVAQSALRAAFLEHARATVLAPVTGHIAKRGVQVGQRVQPGEPLMAVVPLREVWIEANFTETQLAGMRLGQPARIRVDMYGDEVSYDGKIQSLGIGTGSAFALLPAQNATGNWVKIAQRVPVRIALTRPEQLDAHPLRIGLSAHVDVDLRDRRGALLAHSPPGKPASETTVYRDQLAQADALIRRIVRAAAPAGDRTPEHS</sequence>
<comment type="caution">
    <text evidence="5">The sequence shown here is derived from an EMBL/GenBank/DDBJ whole genome shotgun (WGS) entry which is preliminary data.</text>
</comment>
<dbReference type="PANTHER" id="PTHR30386:SF19">
    <property type="entry name" value="MULTIDRUG EXPORT PROTEIN EMRA-RELATED"/>
    <property type="match status" value="1"/>
</dbReference>
<dbReference type="Gene3D" id="2.40.50.100">
    <property type="match status" value="1"/>
</dbReference>
<feature type="transmembrane region" description="Helical" evidence="2">
    <location>
        <begin position="21"/>
        <end position="43"/>
    </location>
</feature>
<protein>
    <submittedName>
        <fullName evidence="5">Multidrug resistance protein</fullName>
    </submittedName>
</protein>
<dbReference type="InterPro" id="IPR058633">
    <property type="entry name" value="EmrA/FarA_HH"/>
</dbReference>